<feature type="domain" description="Flagellar hook-associated protein 2 C-terminal" evidence="7">
    <location>
        <begin position="466"/>
        <end position="616"/>
    </location>
</feature>
<keyword evidence="3" id="KW-0175">Coiled coil</keyword>
<feature type="domain" description="Flagellar hook-associated protein 2 C-terminal" evidence="7">
    <location>
        <begin position="710"/>
        <end position="878"/>
    </location>
</feature>
<comment type="subcellular location">
    <subcellularLocation>
        <location evidence="5">Secreted</location>
    </subcellularLocation>
    <subcellularLocation>
        <location evidence="5">Bacterial flagellum</location>
    </subcellularLocation>
</comment>
<dbReference type="GO" id="GO:0005576">
    <property type="term" value="C:extracellular region"/>
    <property type="evidence" value="ECO:0007669"/>
    <property type="project" value="UniProtKB-SubCell"/>
</dbReference>
<dbReference type="Pfam" id="PF07195">
    <property type="entry name" value="FliD_C"/>
    <property type="match status" value="2"/>
</dbReference>
<dbReference type="GO" id="GO:0007155">
    <property type="term" value="P:cell adhesion"/>
    <property type="evidence" value="ECO:0007669"/>
    <property type="project" value="InterPro"/>
</dbReference>
<reference evidence="8 9" key="1">
    <citation type="submission" date="2019-11" db="EMBL/GenBank/DDBJ databases">
        <title>Novel species isolated from a subtropical stream in China.</title>
        <authorList>
            <person name="Lu H."/>
        </authorList>
    </citation>
    <scope>NUCLEOTIDE SEQUENCE [LARGE SCALE GENOMIC DNA]</scope>
    <source>
        <strain evidence="8 9">FT92W</strain>
    </source>
</reference>
<dbReference type="GO" id="GO:0071973">
    <property type="term" value="P:bacterial-type flagellum-dependent cell motility"/>
    <property type="evidence" value="ECO:0007669"/>
    <property type="project" value="TreeGrafter"/>
</dbReference>
<dbReference type="InterPro" id="IPR040026">
    <property type="entry name" value="FliD"/>
</dbReference>
<dbReference type="Pfam" id="PF02465">
    <property type="entry name" value="FliD_N"/>
    <property type="match status" value="1"/>
</dbReference>
<dbReference type="GO" id="GO:0009424">
    <property type="term" value="C:bacterial-type flagellum hook"/>
    <property type="evidence" value="ECO:0007669"/>
    <property type="project" value="UniProtKB-UniRule"/>
</dbReference>
<sequence>MGISSPGIGSNLDVNGIISKLMAVEAAPVATLDKKSASYLAKVTAFGTVSGALGTFQGALSSLTSLSGFQSLSSNSSDPNILTGSATSKALPGNYKVDISQVAQAQTLASGGYKSISSAIGLGAKTTINIQLGTVSGGSFGMSSLALGAGVVNGGITPGALSLNGTAIATDGSTRSAKLLADAINAKSGTTGVTAKADTTQTSATLFGSGGATTFGAIDTSGGGTYKLSVGGVDIISQATGIASGGAGAVDAAAIDAVLAGNNSVTQALANANITVSGTAADGTLRFSNTDGNNIAVNESTTGAVTGGIGNSGTANTGYSATVTSSVSLVSTNGTQISVGGSNPGAAGLTAGVGGAYLGATFAQDGTRSSGNIVIDSTNNTLQGIRDAINKANFGVTASIVSDGSTGTPNHLVLTSSATGANSNMKITVSGNNGDPADAAIESLLAYDPGGVQNLSQKTAALDTLANVNGIPVTSHSSGISGAVEGVTINAVKTGSATLTVAKDTGSLNSSISGFVKAFNELSGQIKSVSSYNAETKEAGDLLGDSTIQTLQASLRRQLTSSISGLQGSKLTSLSQIGIAFQKDGTLTLDNTKLQKAISTNFNDIAGLFAAVGRSSDADVSFVSSRTATKAGDYRVDITRLATQGTLTSAAAVPASTTIAADTVWTVKLNSSTSSASVTTASVKIPAGTYTPQELSTVLQAAINGASNFTQAGSTVSAAINDDGTLKINSTKYGSTSNLTLTSDTGTAVADIFGGAASVDGVDVAGTIGGYSATGDGQNLTGAPGAPTEGLKLEVKGDTIGARGTLGFSQGYAYQLDTLAKSYLGATGILTGRTKGLNDNVKDIAKQKDAFNAKLVDIEARYRKQYTALDTALSSMNKTASFLTQQFASMNK</sequence>
<proteinExistence type="inferred from homology"/>
<evidence type="ECO:0000313" key="9">
    <source>
        <dbReference type="Proteomes" id="UP000446768"/>
    </source>
</evidence>
<dbReference type="RefSeq" id="WP_371867855.1">
    <property type="nucleotide sequence ID" value="NZ_WKJJ01000003.1"/>
</dbReference>
<keyword evidence="9" id="KW-1185">Reference proteome</keyword>
<evidence type="ECO:0000256" key="1">
    <source>
        <dbReference type="ARBA" id="ARBA00009764"/>
    </source>
</evidence>
<evidence type="ECO:0000256" key="3">
    <source>
        <dbReference type="ARBA" id="ARBA00023054"/>
    </source>
</evidence>
<evidence type="ECO:0000259" key="6">
    <source>
        <dbReference type="Pfam" id="PF02465"/>
    </source>
</evidence>
<feature type="domain" description="Flagellar hook-associated protein 2 N-terminal" evidence="6">
    <location>
        <begin position="10"/>
        <end position="106"/>
    </location>
</feature>
<evidence type="ECO:0000256" key="2">
    <source>
        <dbReference type="ARBA" id="ARBA00011255"/>
    </source>
</evidence>
<dbReference type="Proteomes" id="UP000446768">
    <property type="component" value="Unassembled WGS sequence"/>
</dbReference>
<dbReference type="EMBL" id="WKJJ01000003">
    <property type="protein sequence ID" value="MRV71452.1"/>
    <property type="molecule type" value="Genomic_DNA"/>
</dbReference>
<dbReference type="Gene3D" id="3.30.70.2120">
    <property type="match status" value="1"/>
</dbReference>
<dbReference type="InterPro" id="IPR010810">
    <property type="entry name" value="Flagellin_hook_IN_motif"/>
</dbReference>
<protein>
    <recommendedName>
        <fullName evidence="5">Flagellar hook-associated protein 2</fullName>
        <shortName evidence="5">HAP2</shortName>
    </recommendedName>
    <alternativeName>
        <fullName evidence="5">Flagellar cap protein</fullName>
    </alternativeName>
</protein>
<dbReference type="PANTHER" id="PTHR30288:SF0">
    <property type="entry name" value="FLAGELLAR HOOK-ASSOCIATED PROTEIN 2"/>
    <property type="match status" value="1"/>
</dbReference>
<dbReference type="PANTHER" id="PTHR30288">
    <property type="entry name" value="FLAGELLAR CAP/ASSEMBLY PROTEIN FLID"/>
    <property type="match status" value="1"/>
</dbReference>
<evidence type="ECO:0000256" key="4">
    <source>
        <dbReference type="ARBA" id="ARBA00023143"/>
    </source>
</evidence>
<dbReference type="InterPro" id="IPR003481">
    <property type="entry name" value="FliD_N"/>
</dbReference>
<evidence type="ECO:0000256" key="5">
    <source>
        <dbReference type="RuleBase" id="RU362066"/>
    </source>
</evidence>
<dbReference type="InterPro" id="IPR010809">
    <property type="entry name" value="FliD_C"/>
</dbReference>
<evidence type="ECO:0000313" key="8">
    <source>
        <dbReference type="EMBL" id="MRV71452.1"/>
    </source>
</evidence>
<keyword evidence="4 5" id="KW-0975">Bacterial flagellum</keyword>
<gene>
    <name evidence="8" type="primary">fliD</name>
    <name evidence="8" type="ORF">GJ700_06920</name>
</gene>
<dbReference type="AlphaFoldDB" id="A0A7X2IKZ2"/>
<keyword evidence="5" id="KW-0964">Secreted</keyword>
<accession>A0A7X2IKZ2</accession>
<comment type="similarity">
    <text evidence="1 5">Belongs to the FliD family.</text>
</comment>
<keyword evidence="8" id="KW-0966">Cell projection</keyword>
<comment type="subunit">
    <text evidence="2 5">Homopentamer.</text>
</comment>
<evidence type="ECO:0000259" key="7">
    <source>
        <dbReference type="Pfam" id="PF07195"/>
    </source>
</evidence>
<dbReference type="Pfam" id="PF07196">
    <property type="entry name" value="Flagellin_IN"/>
    <property type="match status" value="1"/>
</dbReference>
<organism evidence="8 9">
    <name type="scientific">Pseudoduganella rivuli</name>
    <dbReference type="NCBI Taxonomy" id="2666085"/>
    <lineage>
        <taxon>Bacteria</taxon>
        <taxon>Pseudomonadati</taxon>
        <taxon>Pseudomonadota</taxon>
        <taxon>Betaproteobacteria</taxon>
        <taxon>Burkholderiales</taxon>
        <taxon>Oxalobacteraceae</taxon>
        <taxon>Telluria group</taxon>
        <taxon>Pseudoduganella</taxon>
    </lineage>
</organism>
<keyword evidence="8" id="KW-0969">Cilium</keyword>
<comment type="caution">
    <text evidence="8">The sequence shown here is derived from an EMBL/GenBank/DDBJ whole genome shotgun (WGS) entry which is preliminary data.</text>
</comment>
<dbReference type="GO" id="GO:0009421">
    <property type="term" value="C:bacterial-type flagellum filament cap"/>
    <property type="evidence" value="ECO:0007669"/>
    <property type="project" value="InterPro"/>
</dbReference>
<name>A0A7X2IKZ2_9BURK</name>
<keyword evidence="8" id="KW-0282">Flagellum</keyword>
<comment type="function">
    <text evidence="5">Required for morphogenesis and for the elongation of the flagellar filament by facilitating polymerization of the flagellin monomers at the tip of growing filament. Forms a capping structure, which prevents flagellin subunits (transported through the central channel of the flagellum) from leaking out without polymerization at the distal end.</text>
</comment>